<keyword evidence="1" id="KW-1133">Transmembrane helix</keyword>
<feature type="domain" description="CFAP47-like immunoglobulin-like" evidence="2">
    <location>
        <begin position="607"/>
        <end position="722"/>
    </location>
</feature>
<dbReference type="Gene3D" id="2.120.10.80">
    <property type="entry name" value="Kelch-type beta propeller"/>
    <property type="match status" value="1"/>
</dbReference>
<dbReference type="PANTHER" id="PTHR45912">
    <property type="entry name" value="CILIA- AND FLAGELLA-ASSOCIATED PROTEIN 47"/>
    <property type="match status" value="1"/>
</dbReference>
<keyword evidence="1" id="KW-0812">Transmembrane</keyword>
<dbReference type="GO" id="GO:0060271">
    <property type="term" value="P:cilium assembly"/>
    <property type="evidence" value="ECO:0007669"/>
    <property type="project" value="TreeGrafter"/>
</dbReference>
<keyword evidence="1" id="KW-0472">Membrane</keyword>
<dbReference type="GO" id="GO:0005929">
    <property type="term" value="C:cilium"/>
    <property type="evidence" value="ECO:0007669"/>
    <property type="project" value="TreeGrafter"/>
</dbReference>
<dbReference type="SUPFAM" id="SSF117281">
    <property type="entry name" value="Kelch motif"/>
    <property type="match status" value="1"/>
</dbReference>
<organism evidence="3 4">
    <name type="scientific">Adineta steineri</name>
    <dbReference type="NCBI Taxonomy" id="433720"/>
    <lineage>
        <taxon>Eukaryota</taxon>
        <taxon>Metazoa</taxon>
        <taxon>Spiralia</taxon>
        <taxon>Gnathifera</taxon>
        <taxon>Rotifera</taxon>
        <taxon>Eurotatoria</taxon>
        <taxon>Bdelloidea</taxon>
        <taxon>Adinetida</taxon>
        <taxon>Adinetidae</taxon>
        <taxon>Adineta</taxon>
    </lineage>
</organism>
<gene>
    <name evidence="3" type="ORF">IZO911_LOCUS5709</name>
</gene>
<proteinExistence type="predicted"/>
<protein>
    <recommendedName>
        <fullName evidence="2">CFAP47-like immunoglobulin-like domain-containing protein</fullName>
    </recommendedName>
</protein>
<evidence type="ECO:0000313" key="3">
    <source>
        <dbReference type="EMBL" id="CAF0778700.1"/>
    </source>
</evidence>
<comment type="caution">
    <text evidence="3">The sequence shown here is derived from an EMBL/GenBank/DDBJ whole genome shotgun (WGS) entry which is preliminary data.</text>
</comment>
<dbReference type="Pfam" id="PF26579">
    <property type="entry name" value="Ig_CFAP47"/>
    <property type="match status" value="1"/>
</dbReference>
<evidence type="ECO:0000259" key="2">
    <source>
        <dbReference type="Pfam" id="PF26579"/>
    </source>
</evidence>
<dbReference type="InterPro" id="IPR058952">
    <property type="entry name" value="Ig_CFAP47"/>
</dbReference>
<reference evidence="3" key="1">
    <citation type="submission" date="2021-02" db="EMBL/GenBank/DDBJ databases">
        <authorList>
            <person name="Nowell W R."/>
        </authorList>
    </citation>
    <scope>NUCLEOTIDE SEQUENCE</scope>
</reference>
<feature type="transmembrane region" description="Helical" evidence="1">
    <location>
        <begin position="120"/>
        <end position="138"/>
    </location>
</feature>
<dbReference type="Proteomes" id="UP000663860">
    <property type="component" value="Unassembled WGS sequence"/>
</dbReference>
<sequence length="834" mass="95560">MNLSSTDQYCFQFKYLITGFTRNSCMNFYGKTLINTKNQSILFSTFCIPDEQIEMIWYSFSVSLPINITIINVVTESNGTMSNQSLIIKDLSIQKCHPINSTIISYSIIMKENFWIKYRWIFIIFVFISIAVFVYMAYQRFNKKSNVTQRIQISSVHRSQHFYEEPAKTKDHDNVIKIPVPDVAKARKAAYSHQQQSNPEVVPSIPVISLHPSSNSTINTVKKLPTFETKSIQSASVNSTVWDLDDINEFTQNMFRNNNDNKDNLKPRSYRLRLNCPIDPDDYLKEYIQSRSHCLDIFEDYVNSLKRQHGMIKSADSDPPIFDPGISVTGPQVKKETSVIDKEDSHVIKKLNRAEPRKKYALVHEQIGIFIIGGYNLYSDIPVQKEPNTDYLFKFNGDVVEIPPLKPCRIHFGIYTDGEGIYIGGGQTIKNELLDDIQCFNLRTLQWKHIATLMNPIAACGMTLDDNRIYLVGGYDIVRNHTILLADYTIYNLSSQRFEKSVNLPSPRCRSLVFATDNAIFCISGNNKSFHILLDKLEHISLGPREKFPIPIAFCPEILARHDAQLRIIGRLPPGKTWSPDSTDASELSWTYPLQGIAFDWIHQREETENELKIIECICGERIEEQLEFELDAELFRFDDRQINMKKNSTIIENYTIVNENSSNQDFIQNSIGIQLRKNDNGKTNIIRFNIVYTPTKFTTMDCVLVLTLATGGQLKYPIRFTTLDAPPDDEITVEAVGLNKVSTVGFRLYSPTNSPMAYQAYFTSNSDRSFSITPDSGELLPASSNGTLLKLSFCPTVYGRIFHGMLIIDNICHLRIEKSERYVIRKMVLRFID</sequence>
<dbReference type="PANTHER" id="PTHR45912:SF3">
    <property type="entry name" value="CILIA- AND FLAGELLA-ASSOCIATED PROTEIN 47"/>
    <property type="match status" value="1"/>
</dbReference>
<evidence type="ECO:0000313" key="4">
    <source>
        <dbReference type="Proteomes" id="UP000663860"/>
    </source>
</evidence>
<dbReference type="InterPro" id="IPR015915">
    <property type="entry name" value="Kelch-typ_b-propeller"/>
</dbReference>
<dbReference type="AlphaFoldDB" id="A0A813R513"/>
<accession>A0A813R513</accession>
<evidence type="ECO:0000256" key="1">
    <source>
        <dbReference type="SAM" id="Phobius"/>
    </source>
</evidence>
<dbReference type="EMBL" id="CAJNOE010000034">
    <property type="protein sequence ID" value="CAF0778700.1"/>
    <property type="molecule type" value="Genomic_DNA"/>
</dbReference>
<name>A0A813R513_9BILA</name>